<evidence type="ECO:0000259" key="1">
    <source>
        <dbReference type="Pfam" id="PF01408"/>
    </source>
</evidence>
<dbReference type="InterPro" id="IPR050463">
    <property type="entry name" value="Gfo/Idh/MocA_oxidrdct_glycsds"/>
</dbReference>
<dbReference type="Gene3D" id="3.40.50.720">
    <property type="entry name" value="NAD(P)-binding Rossmann-like Domain"/>
    <property type="match status" value="1"/>
</dbReference>
<evidence type="ECO:0000313" key="3">
    <source>
        <dbReference type="EMBL" id="QDU46744.1"/>
    </source>
</evidence>
<dbReference type="SUPFAM" id="SSF51735">
    <property type="entry name" value="NAD(P)-binding Rossmann-fold domains"/>
    <property type="match status" value="1"/>
</dbReference>
<organism evidence="3 4">
    <name type="scientific">Symmachiella dynata</name>
    <dbReference type="NCBI Taxonomy" id="2527995"/>
    <lineage>
        <taxon>Bacteria</taxon>
        <taxon>Pseudomonadati</taxon>
        <taxon>Planctomycetota</taxon>
        <taxon>Planctomycetia</taxon>
        <taxon>Planctomycetales</taxon>
        <taxon>Planctomycetaceae</taxon>
        <taxon>Symmachiella</taxon>
    </lineage>
</organism>
<dbReference type="Proteomes" id="UP000319383">
    <property type="component" value="Chromosome"/>
</dbReference>
<evidence type="ECO:0000259" key="2">
    <source>
        <dbReference type="Pfam" id="PF22725"/>
    </source>
</evidence>
<dbReference type="InterPro" id="IPR055170">
    <property type="entry name" value="GFO_IDH_MocA-like_dom"/>
</dbReference>
<keyword evidence="4" id="KW-1185">Reference proteome</keyword>
<dbReference type="RefSeq" id="WP_145379229.1">
    <property type="nucleotide sequence ID" value="NZ_CP036276.1"/>
</dbReference>
<dbReference type="KEGG" id="sdyn:Mal52_52660"/>
<dbReference type="PROSITE" id="PS51318">
    <property type="entry name" value="TAT"/>
    <property type="match status" value="1"/>
</dbReference>
<keyword evidence="3" id="KW-0560">Oxidoreductase</keyword>
<dbReference type="PANTHER" id="PTHR43818:SF5">
    <property type="entry name" value="OXIDOREDUCTASE FAMILY PROTEIN"/>
    <property type="match status" value="1"/>
</dbReference>
<dbReference type="InterPro" id="IPR000683">
    <property type="entry name" value="Gfo/Idh/MocA-like_OxRdtase_N"/>
</dbReference>
<proteinExistence type="predicted"/>
<reference evidence="3 4" key="1">
    <citation type="submission" date="2019-02" db="EMBL/GenBank/DDBJ databases">
        <title>Deep-cultivation of Planctomycetes and their phenomic and genomic characterization uncovers novel biology.</title>
        <authorList>
            <person name="Wiegand S."/>
            <person name="Jogler M."/>
            <person name="Boedeker C."/>
            <person name="Pinto D."/>
            <person name="Vollmers J."/>
            <person name="Rivas-Marin E."/>
            <person name="Kohn T."/>
            <person name="Peeters S.H."/>
            <person name="Heuer A."/>
            <person name="Rast P."/>
            <person name="Oberbeckmann S."/>
            <person name="Bunk B."/>
            <person name="Jeske O."/>
            <person name="Meyerdierks A."/>
            <person name="Storesund J.E."/>
            <person name="Kallscheuer N."/>
            <person name="Luecker S."/>
            <person name="Lage O.M."/>
            <person name="Pohl T."/>
            <person name="Merkel B.J."/>
            <person name="Hornburger P."/>
            <person name="Mueller R.-W."/>
            <person name="Bruemmer F."/>
            <person name="Labrenz M."/>
            <person name="Spormann A.M."/>
            <person name="Op den Camp H."/>
            <person name="Overmann J."/>
            <person name="Amann R."/>
            <person name="Jetten M.S.M."/>
            <person name="Mascher T."/>
            <person name="Medema M.H."/>
            <person name="Devos D.P."/>
            <person name="Kaster A.-K."/>
            <person name="Ovreas L."/>
            <person name="Rohde M."/>
            <person name="Galperin M.Y."/>
            <person name="Jogler C."/>
        </authorList>
    </citation>
    <scope>NUCLEOTIDE SEQUENCE [LARGE SCALE GENOMIC DNA]</scope>
    <source>
        <strain evidence="3 4">Mal52</strain>
    </source>
</reference>
<gene>
    <name evidence="3" type="primary">iolG_9</name>
    <name evidence="3" type="ORF">Mal52_52660</name>
</gene>
<accession>A0A517ZWA6</accession>
<dbReference type="EMBL" id="CP036276">
    <property type="protein sequence ID" value="QDU46744.1"/>
    <property type="molecule type" value="Genomic_DNA"/>
</dbReference>
<dbReference type="Gene3D" id="3.30.360.10">
    <property type="entry name" value="Dihydrodipicolinate Reductase, domain 2"/>
    <property type="match status" value="1"/>
</dbReference>
<dbReference type="Pfam" id="PF01408">
    <property type="entry name" value="GFO_IDH_MocA"/>
    <property type="match status" value="1"/>
</dbReference>
<dbReference type="Pfam" id="PF22725">
    <property type="entry name" value="GFO_IDH_MocA_C3"/>
    <property type="match status" value="1"/>
</dbReference>
<name>A0A517ZWA6_9PLAN</name>
<protein>
    <submittedName>
        <fullName evidence="3">Inositol 2-dehydrogenase/D-chiro-inositol 3-dehydrogenase</fullName>
        <ecNumber evidence="3">1.1.1.18</ecNumber>
    </submittedName>
</protein>
<dbReference type="AlphaFoldDB" id="A0A517ZWA6"/>
<dbReference type="InterPro" id="IPR036291">
    <property type="entry name" value="NAD(P)-bd_dom_sf"/>
</dbReference>
<evidence type="ECO:0000313" key="4">
    <source>
        <dbReference type="Proteomes" id="UP000319383"/>
    </source>
</evidence>
<sequence>MTDANTAETSRRNFLKNTGRVAAASTLVAGMSPRAFASEDNTIQVALVGCGGRGTGAAANALSVQNGPIKLVAMADVFEDRQSDSYNGLAAKFADHPDKVDVPEERRFIGFEAYKEAMDCLKPGDVVILATPPAFRWVQFTYAIEKGLNVFMEKPVTVDGPTSRKMFALGEESAKRNLKVGVGLMCRHCDARAELHERIEQGQIGDILELRAYRMAGPTGSAAVGPKPADTNELEYQIRNFHAFLWASGGAFSDFLIHNIDECCWMKNAFPIEAKASGGRQYRGNDVDQNFDSYSVEYTFEDGTKLMLNGRTIPGCHHEFASYAHGTKGAAVISTASHSPAKCRIYKGWNLDEKNLVWAYPQPEKSPYQLEWDHLIDAIRNDKPYNEVQRGVEASLVTSMGRMAAHTGKVITRDQILNSDHEFAPVVDQLALGGDAPLVADSNGKYPIPLPGLLRREY</sequence>
<dbReference type="GO" id="GO:0050112">
    <property type="term" value="F:inositol 2-dehydrogenase (NAD+) activity"/>
    <property type="evidence" value="ECO:0007669"/>
    <property type="project" value="UniProtKB-EC"/>
</dbReference>
<feature type="domain" description="Gfo/Idh/MocA-like oxidoreductase N-terminal" evidence="1">
    <location>
        <begin position="44"/>
        <end position="183"/>
    </location>
</feature>
<dbReference type="GO" id="GO:0000166">
    <property type="term" value="F:nucleotide binding"/>
    <property type="evidence" value="ECO:0007669"/>
    <property type="project" value="InterPro"/>
</dbReference>
<dbReference type="SUPFAM" id="SSF55347">
    <property type="entry name" value="Glyceraldehyde-3-phosphate dehydrogenase-like, C-terminal domain"/>
    <property type="match status" value="1"/>
</dbReference>
<dbReference type="EC" id="1.1.1.18" evidence="3"/>
<feature type="domain" description="GFO/IDH/MocA-like oxidoreductase" evidence="2">
    <location>
        <begin position="194"/>
        <end position="331"/>
    </location>
</feature>
<dbReference type="InterPro" id="IPR006311">
    <property type="entry name" value="TAT_signal"/>
</dbReference>
<dbReference type="PANTHER" id="PTHR43818">
    <property type="entry name" value="BCDNA.GH03377"/>
    <property type="match status" value="1"/>
</dbReference>